<evidence type="ECO:0000313" key="1">
    <source>
        <dbReference type="EMBL" id="VAX16860.1"/>
    </source>
</evidence>
<sequence>MKIKALTILIISLLSITPIMAQIGAEADAGVYFPIGELNKSYNTGYGGEASIIYRFNRNFEIAVTGGMSLYQADEENLKNRLLKQLEGIDEEINIDATVSVEAPLNLYPLVFGIRYMYGKKKFKPYFFFAAGVFFYDIIYKGSIKVVNGPEIKLPESIEKESSTTLVLGGGFLSALTKKLFLDFKAKWCIMNNIRLVEADTNEQLRGVDKTVQTISLTAGLNYYF</sequence>
<evidence type="ECO:0008006" key="2">
    <source>
        <dbReference type="Google" id="ProtNLM"/>
    </source>
</evidence>
<organism evidence="1">
    <name type="scientific">hydrothermal vent metagenome</name>
    <dbReference type="NCBI Taxonomy" id="652676"/>
    <lineage>
        <taxon>unclassified sequences</taxon>
        <taxon>metagenomes</taxon>
        <taxon>ecological metagenomes</taxon>
    </lineage>
</organism>
<gene>
    <name evidence="1" type="ORF">MNBD_IGNAVI01-1554</name>
</gene>
<dbReference type="Gene3D" id="2.40.160.20">
    <property type="match status" value="1"/>
</dbReference>
<dbReference type="AlphaFoldDB" id="A0A3B1C1V4"/>
<dbReference type="InterPro" id="IPR011250">
    <property type="entry name" value="OMP/PagP_B-barrel"/>
</dbReference>
<proteinExistence type="predicted"/>
<dbReference type="EMBL" id="UOGD01000064">
    <property type="protein sequence ID" value="VAX16860.1"/>
    <property type="molecule type" value="Genomic_DNA"/>
</dbReference>
<reference evidence="1" key="1">
    <citation type="submission" date="2018-06" db="EMBL/GenBank/DDBJ databases">
        <authorList>
            <person name="Zhirakovskaya E."/>
        </authorList>
    </citation>
    <scope>NUCLEOTIDE SEQUENCE</scope>
</reference>
<name>A0A3B1C1V4_9ZZZZ</name>
<protein>
    <recommendedName>
        <fullName evidence="2">Outer membrane protein beta-barrel domain-containing protein</fullName>
    </recommendedName>
</protein>
<accession>A0A3B1C1V4</accession>
<dbReference type="SUPFAM" id="SSF56925">
    <property type="entry name" value="OMPA-like"/>
    <property type="match status" value="1"/>
</dbReference>